<accession>A0A2T1AGC8</accession>
<protein>
    <recommendedName>
        <fullName evidence="2">DUF1868 domain-containing protein</fullName>
    </recommendedName>
</protein>
<proteinExistence type="predicted"/>
<dbReference type="Proteomes" id="UP000237718">
    <property type="component" value="Unassembled WGS sequence"/>
</dbReference>
<dbReference type="OrthoDB" id="151828at2"/>
<gene>
    <name evidence="3" type="ORF">CLV89_106173</name>
</gene>
<dbReference type="InterPro" id="IPR009097">
    <property type="entry name" value="Cyclic_Pdiesterase"/>
</dbReference>
<evidence type="ECO:0000313" key="4">
    <source>
        <dbReference type="Proteomes" id="UP000237718"/>
    </source>
</evidence>
<sequence length="245" mass="27206">MATFRPDPMRFLTGADAETSRPKAISDPGQGGKFTPNGEVLPFPGNTVLCHIDPASDVHAALCDMQDEIRQSGFGALFTYLPPASLHMTVFQGIAPDERNWPADIPVEATRDEVTAAFRQRLDGQDLPSTRRVCARGLYGGHSLTLEGADEIEEARLRATRVSLRELTGLRQDHFDTYTFHVTLAYLLRWLDVAEAADLLSFSDELFARYADRLAVIELGPLELCTFEHMHHFEPVAYLTRAASS</sequence>
<dbReference type="SUPFAM" id="SSF55144">
    <property type="entry name" value="LigT-like"/>
    <property type="match status" value="1"/>
</dbReference>
<name>A0A2T1AGC8_TRISK</name>
<dbReference type="Pfam" id="PF08975">
    <property type="entry name" value="2H-phosphodiest"/>
    <property type="match status" value="1"/>
</dbReference>
<reference evidence="3 4" key="1">
    <citation type="submission" date="2018-03" db="EMBL/GenBank/DDBJ databases">
        <title>Genomic Encyclopedia of Archaeal and Bacterial Type Strains, Phase II (KMG-II): from individual species to whole genera.</title>
        <authorList>
            <person name="Goeker M."/>
        </authorList>
    </citation>
    <scope>NUCLEOTIDE SEQUENCE [LARGE SCALE GENOMIC DNA]</scope>
    <source>
        <strain evidence="3 4">DSM 25328</strain>
    </source>
</reference>
<dbReference type="AlphaFoldDB" id="A0A2T1AGC8"/>
<feature type="region of interest" description="Disordered" evidence="1">
    <location>
        <begin position="1"/>
        <end position="35"/>
    </location>
</feature>
<dbReference type="InterPro" id="IPR015069">
    <property type="entry name" value="2H-PEstase_DUF1868"/>
</dbReference>
<comment type="caution">
    <text evidence="3">The sequence shown here is derived from an EMBL/GenBank/DDBJ whole genome shotgun (WGS) entry which is preliminary data.</text>
</comment>
<organism evidence="3 4">
    <name type="scientific">Tritonibacter scottomollicae</name>
    <name type="common">Epibacterium scottomollicae</name>
    <dbReference type="NCBI Taxonomy" id="483013"/>
    <lineage>
        <taxon>Bacteria</taxon>
        <taxon>Pseudomonadati</taxon>
        <taxon>Pseudomonadota</taxon>
        <taxon>Alphaproteobacteria</taxon>
        <taxon>Rhodobacterales</taxon>
        <taxon>Paracoccaceae</taxon>
        <taxon>Tritonibacter</taxon>
    </lineage>
</organism>
<dbReference type="Gene3D" id="3.90.1140.10">
    <property type="entry name" value="Cyclic phosphodiesterase"/>
    <property type="match status" value="1"/>
</dbReference>
<dbReference type="RefSeq" id="WP_106163895.1">
    <property type="nucleotide sequence ID" value="NZ_PVUF01000006.1"/>
</dbReference>
<dbReference type="EMBL" id="PVUF01000006">
    <property type="protein sequence ID" value="PRZ47640.1"/>
    <property type="molecule type" value="Genomic_DNA"/>
</dbReference>
<evidence type="ECO:0000259" key="2">
    <source>
        <dbReference type="Pfam" id="PF08975"/>
    </source>
</evidence>
<evidence type="ECO:0000313" key="3">
    <source>
        <dbReference type="EMBL" id="PRZ47640.1"/>
    </source>
</evidence>
<feature type="domain" description="DUF1868" evidence="2">
    <location>
        <begin position="33"/>
        <end position="128"/>
    </location>
</feature>
<evidence type="ECO:0000256" key="1">
    <source>
        <dbReference type="SAM" id="MobiDB-lite"/>
    </source>
</evidence>